<comment type="caution">
    <text evidence="14">The sequence shown here is derived from an EMBL/GenBank/DDBJ whole genome shotgun (WGS) entry which is preliminary data.</text>
</comment>
<evidence type="ECO:0000313" key="14">
    <source>
        <dbReference type="EMBL" id="OJH38055.1"/>
    </source>
</evidence>
<dbReference type="InterPro" id="IPR001915">
    <property type="entry name" value="Peptidase_M48"/>
</dbReference>
<evidence type="ECO:0000256" key="10">
    <source>
        <dbReference type="ARBA" id="ARBA00023049"/>
    </source>
</evidence>
<comment type="subcellular location">
    <subcellularLocation>
        <location evidence="2">Cell membrane</location>
        <topology evidence="2">Multi-pass membrane protein</topology>
    </subcellularLocation>
</comment>
<keyword evidence="11 12" id="KW-0472">Membrane</keyword>
<dbReference type="GO" id="GO:0004222">
    <property type="term" value="F:metalloendopeptidase activity"/>
    <property type="evidence" value="ECO:0007669"/>
    <property type="project" value="InterPro"/>
</dbReference>
<dbReference type="PANTHER" id="PTHR43221">
    <property type="entry name" value="PROTEASE HTPX"/>
    <property type="match status" value="1"/>
</dbReference>
<evidence type="ECO:0000256" key="9">
    <source>
        <dbReference type="ARBA" id="ARBA00022989"/>
    </source>
</evidence>
<dbReference type="EMBL" id="MPIN01000006">
    <property type="protein sequence ID" value="OJH38055.1"/>
    <property type="molecule type" value="Genomic_DNA"/>
</dbReference>
<evidence type="ECO:0000256" key="11">
    <source>
        <dbReference type="ARBA" id="ARBA00023136"/>
    </source>
</evidence>
<organism evidence="14 15">
    <name type="scientific">Cystobacter ferrugineus</name>
    <dbReference type="NCBI Taxonomy" id="83449"/>
    <lineage>
        <taxon>Bacteria</taxon>
        <taxon>Pseudomonadati</taxon>
        <taxon>Myxococcota</taxon>
        <taxon>Myxococcia</taxon>
        <taxon>Myxococcales</taxon>
        <taxon>Cystobacterineae</taxon>
        <taxon>Archangiaceae</taxon>
        <taxon>Cystobacter</taxon>
    </lineage>
</organism>
<reference evidence="14 15" key="2">
    <citation type="submission" date="2016-12" db="EMBL/GenBank/DDBJ databases">
        <title>Draft Genome Sequence of Cystobacter ferrugineus Strain Cbfe23.</title>
        <authorList>
            <person name="Akbar S."/>
            <person name="Dowd S.E."/>
            <person name="Stevens D.C."/>
        </authorList>
    </citation>
    <scope>NUCLEOTIDE SEQUENCE [LARGE SCALE GENOMIC DNA]</scope>
    <source>
        <strain evidence="14 15">Cbfe23</strain>
    </source>
</reference>
<dbReference type="Pfam" id="PF01435">
    <property type="entry name" value="Peptidase_M48"/>
    <property type="match status" value="1"/>
</dbReference>
<keyword evidence="4" id="KW-0645">Protease</keyword>
<evidence type="ECO:0000256" key="4">
    <source>
        <dbReference type="ARBA" id="ARBA00022670"/>
    </source>
</evidence>
<keyword evidence="3" id="KW-1003">Cell membrane</keyword>
<dbReference type="Proteomes" id="UP000182229">
    <property type="component" value="Unassembled WGS sequence"/>
</dbReference>
<keyword evidence="5 12" id="KW-0812">Transmembrane</keyword>
<dbReference type="GO" id="GO:0006508">
    <property type="term" value="P:proteolysis"/>
    <property type="evidence" value="ECO:0007669"/>
    <property type="project" value="UniProtKB-KW"/>
</dbReference>
<dbReference type="InterPro" id="IPR050083">
    <property type="entry name" value="HtpX_protease"/>
</dbReference>
<dbReference type="STRING" id="83449.BON30_23085"/>
<keyword evidence="6" id="KW-0479">Metal-binding</keyword>
<evidence type="ECO:0000313" key="15">
    <source>
        <dbReference type="Proteomes" id="UP000182229"/>
    </source>
</evidence>
<keyword evidence="8" id="KW-0862">Zinc</keyword>
<protein>
    <submittedName>
        <fullName evidence="14">Peptidase M48</fullName>
    </submittedName>
</protein>
<dbReference type="GO" id="GO:0046872">
    <property type="term" value="F:metal ion binding"/>
    <property type="evidence" value="ECO:0007669"/>
    <property type="project" value="UniProtKB-KW"/>
</dbReference>
<evidence type="ECO:0000256" key="12">
    <source>
        <dbReference type="SAM" id="Phobius"/>
    </source>
</evidence>
<evidence type="ECO:0000256" key="2">
    <source>
        <dbReference type="ARBA" id="ARBA00004651"/>
    </source>
</evidence>
<feature type="transmembrane region" description="Helical" evidence="12">
    <location>
        <begin position="152"/>
        <end position="175"/>
    </location>
</feature>
<dbReference type="GO" id="GO:0005886">
    <property type="term" value="C:plasma membrane"/>
    <property type="evidence" value="ECO:0007669"/>
    <property type="project" value="UniProtKB-SubCell"/>
</dbReference>
<keyword evidence="7" id="KW-0378">Hydrolase</keyword>
<dbReference type="RefSeq" id="WP_071900562.1">
    <property type="nucleotide sequence ID" value="NZ_MPIN01000006.1"/>
</dbReference>
<feature type="transmembrane region" description="Helical" evidence="12">
    <location>
        <begin position="12"/>
        <end position="31"/>
    </location>
</feature>
<keyword evidence="10" id="KW-0482">Metalloprotease</keyword>
<keyword evidence="9 12" id="KW-1133">Transmembrane helix</keyword>
<comment type="cofactor">
    <cofactor evidence="1">
        <name>Zn(2+)</name>
        <dbReference type="ChEBI" id="CHEBI:29105"/>
    </cofactor>
</comment>
<accession>A0A1L9B730</accession>
<keyword evidence="15" id="KW-1185">Reference proteome</keyword>
<proteinExistence type="predicted"/>
<evidence type="ECO:0000256" key="7">
    <source>
        <dbReference type="ARBA" id="ARBA00022801"/>
    </source>
</evidence>
<feature type="transmembrane region" description="Helical" evidence="12">
    <location>
        <begin position="108"/>
        <end position="132"/>
    </location>
</feature>
<feature type="domain" description="Peptidase M48" evidence="13">
    <location>
        <begin position="265"/>
        <end position="444"/>
    </location>
</feature>
<evidence type="ECO:0000256" key="1">
    <source>
        <dbReference type="ARBA" id="ARBA00001947"/>
    </source>
</evidence>
<evidence type="ECO:0000256" key="8">
    <source>
        <dbReference type="ARBA" id="ARBA00022833"/>
    </source>
</evidence>
<sequence>MHPTSTVPGFLRVYALPALWLFALPLLGLWFSGHATGWFDREILTTVERQISQDTRLDEEKRQEALAFFRAVPASAACFAEGEELAGFRDNLGEACSDARQFQWMRRVALASIALGLVSAVIALLCALAAFISRPFQYGSFVVGWNVLRVTGALQALAQGGLAVWLSYWMTAVWFERYIPKLIMMVGILAGFALFQVVAAIFRRPVMDFEVEAKVIDEARAPELWAHVRQMCERLGTPPPDHILAGIDTNFFVTESEVRVGERTLSGRTLYVSLSLLRLLERSEADAVLAHEMGHLLGGDTGHGKRLAPMLARFGQYLHALRAGMLTLPIFHFMVAYRGLFELSLGRSRRASELAADRLAASITSGRDIARSLVKVGAYANFRDRVESDLFAGGEQQTVAIAQRVALGFTDYAGSEAVHGDLHGAVTPHPFDSHPPLAARLENVGEVLAPADVARVLLEPTTSSWVSAILDADTIEARLWGAYEERFAQAHDLALAYRYVPSTEAERQHVEKHFPPLTFPGKEAGLEVHLDFAQVNCTEWEQPVRLEQVKSASTEERLFKKYLDLQLKEGGLFKGKRSICLSKLQDGDGMLQAFGQYLGRHRAMEEHQAQAKQAA</sequence>
<evidence type="ECO:0000256" key="6">
    <source>
        <dbReference type="ARBA" id="ARBA00022723"/>
    </source>
</evidence>
<feature type="transmembrane region" description="Helical" evidence="12">
    <location>
        <begin position="182"/>
        <end position="202"/>
    </location>
</feature>
<evidence type="ECO:0000259" key="13">
    <source>
        <dbReference type="Pfam" id="PF01435"/>
    </source>
</evidence>
<dbReference type="AlphaFoldDB" id="A0A1L9B730"/>
<gene>
    <name evidence="14" type="ORF">BON30_23085</name>
</gene>
<dbReference type="OrthoDB" id="5295941at2"/>
<reference evidence="15" key="1">
    <citation type="submission" date="2016-11" db="EMBL/GenBank/DDBJ databases">
        <authorList>
            <person name="Shukria A."/>
            <person name="Stevens D.C."/>
        </authorList>
    </citation>
    <scope>NUCLEOTIDE SEQUENCE [LARGE SCALE GENOMIC DNA]</scope>
    <source>
        <strain evidence="15">Cbfe23</strain>
    </source>
</reference>
<evidence type="ECO:0000256" key="5">
    <source>
        <dbReference type="ARBA" id="ARBA00022692"/>
    </source>
</evidence>
<dbReference type="Gene3D" id="3.30.2010.10">
    <property type="entry name" value="Metalloproteases ('zincins'), catalytic domain"/>
    <property type="match status" value="1"/>
</dbReference>
<evidence type="ECO:0000256" key="3">
    <source>
        <dbReference type="ARBA" id="ARBA00022475"/>
    </source>
</evidence>
<dbReference type="PANTHER" id="PTHR43221:SF1">
    <property type="entry name" value="PROTEASE HTPX"/>
    <property type="match status" value="1"/>
</dbReference>
<name>A0A1L9B730_9BACT</name>
<dbReference type="CDD" id="cd07328">
    <property type="entry name" value="M48_Ste24p_like"/>
    <property type="match status" value="1"/>
</dbReference>